<accession>A0A5N7CJT0</accession>
<dbReference type="EMBL" id="ML735224">
    <property type="protein sequence ID" value="KAE8394365.1"/>
    <property type="molecule type" value="Genomic_DNA"/>
</dbReference>
<sequence>MFDARSTIRLLGLFSIWTWGSETTETPPLDQIIRGLTRLQLLASTTYQLLENVAFLMSKDVLPTRLWGRRIEIEKLYFWSLRALGVHMVLQLGKLWRESVLRRRADKEVALSTDSTIEIIDLEGESGTRANEEDAQALSRREEIRTWNKSLVSSFTWATLCAHWGMPAGIGIPESFIGALSFVADAWELKDTWSSIEVA</sequence>
<protein>
    <recommendedName>
        <fullName evidence="3">Peroxisomal biogenesis factor 11</fullName>
    </recommendedName>
</protein>
<evidence type="ECO:0000313" key="2">
    <source>
        <dbReference type="EMBL" id="KAE8394365.1"/>
    </source>
</evidence>
<dbReference type="AlphaFoldDB" id="A0A5N7CJT0"/>
<evidence type="ECO:0008006" key="3">
    <source>
        <dbReference type="Google" id="ProtNLM"/>
    </source>
</evidence>
<gene>
    <name evidence="2" type="ORF">BDV23DRAFT_179847</name>
</gene>
<name>A0A5N7CJT0_PETAA</name>
<evidence type="ECO:0000256" key="1">
    <source>
        <dbReference type="SAM" id="SignalP"/>
    </source>
</evidence>
<reference evidence="2" key="1">
    <citation type="submission" date="2019-04" db="EMBL/GenBank/DDBJ databases">
        <title>Friends and foes A comparative genomics studyof 23 Aspergillus species from section Flavi.</title>
        <authorList>
            <consortium name="DOE Joint Genome Institute"/>
            <person name="Kjaerbolling I."/>
            <person name="Vesth T."/>
            <person name="Frisvad J.C."/>
            <person name="Nybo J.L."/>
            <person name="Theobald S."/>
            <person name="Kildgaard S."/>
            <person name="Isbrandt T."/>
            <person name="Kuo A."/>
            <person name="Sato A."/>
            <person name="Lyhne E.K."/>
            <person name="Kogle M.E."/>
            <person name="Wiebenga A."/>
            <person name="Kun R.S."/>
            <person name="Lubbers R.J."/>
            <person name="Makela M.R."/>
            <person name="Barry K."/>
            <person name="Chovatia M."/>
            <person name="Clum A."/>
            <person name="Daum C."/>
            <person name="Haridas S."/>
            <person name="He G."/>
            <person name="LaButti K."/>
            <person name="Lipzen A."/>
            <person name="Mondo S."/>
            <person name="Riley R."/>
            <person name="Salamov A."/>
            <person name="Simmons B.A."/>
            <person name="Magnuson J.K."/>
            <person name="Henrissat B."/>
            <person name="Mortensen U.H."/>
            <person name="Larsen T.O."/>
            <person name="Devries R.P."/>
            <person name="Grigoriev I.V."/>
            <person name="Machida M."/>
            <person name="Baker S.E."/>
            <person name="Andersen M.R."/>
        </authorList>
    </citation>
    <scope>NUCLEOTIDE SEQUENCE [LARGE SCALE GENOMIC DNA]</scope>
    <source>
        <strain evidence="2">IBT 14317</strain>
    </source>
</reference>
<dbReference type="OrthoDB" id="10005898at2759"/>
<proteinExistence type="predicted"/>
<keyword evidence="1" id="KW-0732">Signal</keyword>
<organism evidence="2">
    <name type="scientific">Petromyces alliaceus</name>
    <name type="common">Aspergillus alliaceus</name>
    <dbReference type="NCBI Taxonomy" id="209559"/>
    <lineage>
        <taxon>Eukaryota</taxon>
        <taxon>Fungi</taxon>
        <taxon>Dikarya</taxon>
        <taxon>Ascomycota</taxon>
        <taxon>Pezizomycotina</taxon>
        <taxon>Eurotiomycetes</taxon>
        <taxon>Eurotiomycetidae</taxon>
        <taxon>Eurotiales</taxon>
        <taxon>Aspergillaceae</taxon>
        <taxon>Aspergillus</taxon>
        <taxon>Aspergillus subgen. Circumdati</taxon>
    </lineage>
</organism>
<feature type="signal peptide" evidence="1">
    <location>
        <begin position="1"/>
        <end position="23"/>
    </location>
</feature>
<dbReference type="Proteomes" id="UP000326877">
    <property type="component" value="Unassembled WGS sequence"/>
</dbReference>
<feature type="chain" id="PRO_5024903980" description="Peroxisomal biogenesis factor 11" evidence="1">
    <location>
        <begin position="24"/>
        <end position="199"/>
    </location>
</feature>